<name>A0AAD3NPL4_CRYJA</name>
<evidence type="ECO:0000313" key="2">
    <source>
        <dbReference type="Proteomes" id="UP001234787"/>
    </source>
</evidence>
<gene>
    <name evidence="1" type="ORF">SUGI_1215340</name>
</gene>
<dbReference type="EMBL" id="BSEH01000017">
    <property type="protein sequence ID" value="GLJ56293.1"/>
    <property type="molecule type" value="Genomic_DNA"/>
</dbReference>
<dbReference type="AlphaFoldDB" id="A0AAD3NPL4"/>
<protein>
    <submittedName>
        <fullName evidence="1">Uncharacterized protein</fullName>
    </submittedName>
</protein>
<evidence type="ECO:0000313" key="1">
    <source>
        <dbReference type="EMBL" id="GLJ56293.1"/>
    </source>
</evidence>
<dbReference type="Proteomes" id="UP001234787">
    <property type="component" value="Unassembled WGS sequence"/>
</dbReference>
<proteinExistence type="predicted"/>
<comment type="caution">
    <text evidence="1">The sequence shown here is derived from an EMBL/GenBank/DDBJ whole genome shotgun (WGS) entry which is preliminary data.</text>
</comment>
<keyword evidence="2" id="KW-1185">Reference proteome</keyword>
<accession>A0AAD3NPL4</accession>
<organism evidence="1 2">
    <name type="scientific">Cryptomeria japonica</name>
    <name type="common">Japanese cedar</name>
    <name type="synonym">Cupressus japonica</name>
    <dbReference type="NCBI Taxonomy" id="3369"/>
    <lineage>
        <taxon>Eukaryota</taxon>
        <taxon>Viridiplantae</taxon>
        <taxon>Streptophyta</taxon>
        <taxon>Embryophyta</taxon>
        <taxon>Tracheophyta</taxon>
        <taxon>Spermatophyta</taxon>
        <taxon>Pinopsida</taxon>
        <taxon>Pinidae</taxon>
        <taxon>Conifers II</taxon>
        <taxon>Cupressales</taxon>
        <taxon>Cupressaceae</taxon>
        <taxon>Cryptomeria</taxon>
    </lineage>
</organism>
<sequence length="106" mass="11755">MDTPQSLALDRRGSAYHYYIKGAKRLVDRLSLLISAPLTAAASREAFIINGGIVGKNGGVLFNLSRGLEILNSFGCHSPRLESVKALEFKLLWCPGFLYRTMKIRL</sequence>
<reference evidence="1" key="1">
    <citation type="submission" date="2022-12" db="EMBL/GenBank/DDBJ databases">
        <title>Chromosome-Level Genome Assembly of Japanese Cedar (Cryptomeriajaponica D. Don).</title>
        <authorList>
            <person name="Fujino T."/>
            <person name="Yamaguchi K."/>
            <person name="Yokoyama T."/>
            <person name="Hamanaka T."/>
            <person name="Harazono Y."/>
            <person name="Kamada H."/>
            <person name="Kobayashi W."/>
            <person name="Ujino-Ihara T."/>
            <person name="Uchiyama K."/>
            <person name="Matsumoto A."/>
            <person name="Izuno A."/>
            <person name="Tsumura Y."/>
            <person name="Toyoda A."/>
            <person name="Shigenobu S."/>
            <person name="Moriguchi Y."/>
            <person name="Ueno S."/>
            <person name="Kasahara M."/>
        </authorList>
    </citation>
    <scope>NUCLEOTIDE SEQUENCE</scope>
</reference>